<keyword evidence="3" id="KW-1003">Cell membrane</keyword>
<keyword evidence="6 7" id="KW-0472">Membrane</keyword>
<dbReference type="Proteomes" id="UP000635606">
    <property type="component" value="Unassembled WGS sequence"/>
</dbReference>
<feature type="transmembrane region" description="Helical" evidence="7">
    <location>
        <begin position="352"/>
        <end position="375"/>
    </location>
</feature>
<evidence type="ECO:0000256" key="3">
    <source>
        <dbReference type="ARBA" id="ARBA00022475"/>
    </source>
</evidence>
<feature type="transmembrane region" description="Helical" evidence="7">
    <location>
        <begin position="263"/>
        <end position="284"/>
    </location>
</feature>
<keyword evidence="4 7" id="KW-0812">Transmembrane</keyword>
<dbReference type="CDD" id="cd06173">
    <property type="entry name" value="MFS_MefA_like"/>
    <property type="match status" value="1"/>
</dbReference>
<evidence type="ECO:0000256" key="1">
    <source>
        <dbReference type="ARBA" id="ARBA00004651"/>
    </source>
</evidence>
<reference evidence="8" key="1">
    <citation type="submission" date="2021-01" db="EMBL/GenBank/DDBJ databases">
        <title>Whole genome shotgun sequence of Virgisporangium ochraceum NBRC 16418.</title>
        <authorList>
            <person name="Komaki H."/>
            <person name="Tamura T."/>
        </authorList>
    </citation>
    <scope>NUCLEOTIDE SEQUENCE</scope>
    <source>
        <strain evidence="8">NBRC 16418</strain>
    </source>
</reference>
<keyword evidence="9" id="KW-1185">Reference proteome</keyword>
<keyword evidence="5 7" id="KW-1133">Transmembrane helix</keyword>
<evidence type="ECO:0000313" key="8">
    <source>
        <dbReference type="EMBL" id="GIJ68777.1"/>
    </source>
</evidence>
<comment type="subcellular location">
    <subcellularLocation>
        <location evidence="1">Cell membrane</location>
        <topology evidence="1">Multi-pass membrane protein</topology>
    </subcellularLocation>
</comment>
<dbReference type="InterPro" id="IPR010290">
    <property type="entry name" value="TM_effector"/>
</dbReference>
<feature type="transmembrane region" description="Helical" evidence="7">
    <location>
        <begin position="60"/>
        <end position="80"/>
    </location>
</feature>
<feature type="transmembrane region" description="Helical" evidence="7">
    <location>
        <begin position="229"/>
        <end position="248"/>
    </location>
</feature>
<evidence type="ECO:0000256" key="7">
    <source>
        <dbReference type="SAM" id="Phobius"/>
    </source>
</evidence>
<evidence type="ECO:0000313" key="9">
    <source>
        <dbReference type="Proteomes" id="UP000635606"/>
    </source>
</evidence>
<dbReference type="GO" id="GO:0005886">
    <property type="term" value="C:plasma membrane"/>
    <property type="evidence" value="ECO:0007669"/>
    <property type="project" value="UniProtKB-SubCell"/>
</dbReference>
<feature type="transmembrane region" description="Helical" evidence="7">
    <location>
        <begin position="296"/>
        <end position="315"/>
    </location>
</feature>
<evidence type="ECO:0000256" key="6">
    <source>
        <dbReference type="ARBA" id="ARBA00023136"/>
    </source>
</evidence>
<organism evidence="8 9">
    <name type="scientific">Virgisporangium ochraceum</name>
    <dbReference type="NCBI Taxonomy" id="65505"/>
    <lineage>
        <taxon>Bacteria</taxon>
        <taxon>Bacillati</taxon>
        <taxon>Actinomycetota</taxon>
        <taxon>Actinomycetes</taxon>
        <taxon>Micromonosporales</taxon>
        <taxon>Micromonosporaceae</taxon>
        <taxon>Virgisporangium</taxon>
    </lineage>
</organism>
<dbReference type="EMBL" id="BOPH01000049">
    <property type="protein sequence ID" value="GIJ68777.1"/>
    <property type="molecule type" value="Genomic_DNA"/>
</dbReference>
<dbReference type="AlphaFoldDB" id="A0A8J3ZRC0"/>
<dbReference type="InterPro" id="IPR036259">
    <property type="entry name" value="MFS_trans_sf"/>
</dbReference>
<comment type="caution">
    <text evidence="8">The sequence shown here is derived from an EMBL/GenBank/DDBJ whole genome shotgun (WGS) entry which is preliminary data.</text>
</comment>
<dbReference type="PANTHER" id="PTHR23513">
    <property type="entry name" value="INTEGRAL MEMBRANE EFFLUX PROTEIN-RELATED"/>
    <property type="match status" value="1"/>
</dbReference>
<evidence type="ECO:0000256" key="5">
    <source>
        <dbReference type="ARBA" id="ARBA00022989"/>
    </source>
</evidence>
<dbReference type="Pfam" id="PF05977">
    <property type="entry name" value="MFS_3"/>
    <property type="match status" value="1"/>
</dbReference>
<dbReference type="Gene3D" id="1.20.1250.20">
    <property type="entry name" value="MFS general substrate transporter like domains"/>
    <property type="match status" value="1"/>
</dbReference>
<feature type="transmembrane region" description="Helical" evidence="7">
    <location>
        <begin position="321"/>
        <end position="340"/>
    </location>
</feature>
<feature type="transmembrane region" description="Helical" evidence="7">
    <location>
        <begin position="183"/>
        <end position="201"/>
    </location>
</feature>
<name>A0A8J3ZRC0_9ACTN</name>
<protein>
    <submittedName>
        <fullName evidence="8">MFS transporter</fullName>
    </submittedName>
</protein>
<dbReference type="SUPFAM" id="SSF103473">
    <property type="entry name" value="MFS general substrate transporter"/>
    <property type="match status" value="1"/>
</dbReference>
<proteinExistence type="predicted"/>
<keyword evidence="2" id="KW-0813">Transport</keyword>
<sequence>MATVASAGSRAAWLHALRWGTFRRVWSAATVQQFGYWFSSIALQWLTAVATDHDALTLSLLYFVMLLPLLLLSLPAGVLADVRDRRHVLLSTQLAVVVISTTMAVLVFLDRAPVWALMAGGFAIGSAHAVSMPASQALVADTVPAGDLRGAVLLQTIGMNLARILGPALAGVLIVAWSGAGSLLVYGALGVVSLLVLRRPVAKEREKARQSEKGRVRAGWRHAASRPPAATALATVAVTSVFAASYLAQTPVLANLVSDDPRAFPALTSSGGVGALIGVLTVALRRPAAPSVRPAAVLLVLLSGTVMGLGASRVLWLSMLLIGTATALQFGVMTHCNAVIQQVIANTHRGRVMSLYGLCWGGLLPVGGLLLGVGWHFVGPTAALSASGCVSLTFAVHLLTRERGRPRNTTGAGHRGPAPEQR</sequence>
<evidence type="ECO:0000256" key="2">
    <source>
        <dbReference type="ARBA" id="ARBA00022448"/>
    </source>
</evidence>
<feature type="transmembrane region" description="Helical" evidence="7">
    <location>
        <begin position="381"/>
        <end position="399"/>
    </location>
</feature>
<accession>A0A8J3ZRC0</accession>
<feature type="transmembrane region" description="Helical" evidence="7">
    <location>
        <begin position="87"/>
        <end position="109"/>
    </location>
</feature>
<evidence type="ECO:0000256" key="4">
    <source>
        <dbReference type="ARBA" id="ARBA00022692"/>
    </source>
</evidence>
<gene>
    <name evidence="8" type="ORF">Voc01_036940</name>
</gene>
<dbReference type="PANTHER" id="PTHR23513:SF11">
    <property type="entry name" value="STAPHYLOFERRIN A TRANSPORTER"/>
    <property type="match status" value="1"/>
</dbReference>